<name>A0A1I8EAT0_WUCBA</name>
<feature type="transmembrane region" description="Helical" evidence="1">
    <location>
        <begin position="77"/>
        <end position="98"/>
    </location>
</feature>
<feature type="transmembrane region" description="Helical" evidence="1">
    <location>
        <begin position="12"/>
        <end position="31"/>
    </location>
</feature>
<feature type="transmembrane region" description="Helical" evidence="1">
    <location>
        <begin position="204"/>
        <end position="223"/>
    </location>
</feature>
<dbReference type="WBParaSite" id="maker-PairedContig_1244-snap-gene-0.2-mRNA-1">
    <property type="protein sequence ID" value="maker-PairedContig_1244-snap-gene-0.2-mRNA-1"/>
    <property type="gene ID" value="maker-PairedContig_1244-snap-gene-0.2"/>
</dbReference>
<dbReference type="AlphaFoldDB" id="A0A1I8EAT0"/>
<keyword evidence="1" id="KW-0472">Membrane</keyword>
<evidence type="ECO:0008006" key="3">
    <source>
        <dbReference type="Google" id="ProtNLM"/>
    </source>
</evidence>
<feature type="transmembrane region" description="Helical" evidence="1">
    <location>
        <begin position="276"/>
        <end position="297"/>
    </location>
</feature>
<proteinExistence type="predicted"/>
<feature type="transmembrane region" description="Helical" evidence="1">
    <location>
        <begin position="170"/>
        <end position="192"/>
    </location>
</feature>
<evidence type="ECO:0000313" key="2">
    <source>
        <dbReference type="WBParaSite" id="maker-PairedContig_1244-snap-gene-0.2-mRNA-1"/>
    </source>
</evidence>
<sequence length="360" mass="41576">MPRQADKLNYNGKMSVEIMVAYMISMSYALFFNDNSNGSLHHGEVNTTDRPICAQKGLSCRLYDSLYLAALYNTMELVSYFTTVADFIIIPLLVYLSFSKVKDGIFKYFTLNLMAVCSIITIADLVVDIINIINLFADVGENKKHLLVLLLLKKYRIRRWARRCLSFGNIWIHALALYAAIICYLLYGNPIFYTKHFVYKSQKLHYVILHISLLLWNSCIDFMREQFSIVMPYHLTHLILFIASFTVAAMASIGIYKYKPLGVSATSIGKLRRKRLFSFVIYCYATEIIVLPLYSLMSIICDYIGCEQKLRQTLFYSIIRRLIHIFHELNSIATGLSTIVALEPYRQAVLSIFRKQRNGR</sequence>
<protein>
    <recommendedName>
        <fullName evidence="3">G-protein coupled receptors family 1 profile domain-containing protein</fullName>
    </recommendedName>
</protein>
<feature type="transmembrane region" description="Helical" evidence="1">
    <location>
        <begin position="110"/>
        <end position="137"/>
    </location>
</feature>
<keyword evidence="1" id="KW-0812">Transmembrane</keyword>
<feature type="transmembrane region" description="Helical" evidence="1">
    <location>
        <begin position="235"/>
        <end position="256"/>
    </location>
</feature>
<reference evidence="2" key="1">
    <citation type="submission" date="2016-11" db="UniProtKB">
        <authorList>
            <consortium name="WormBaseParasite"/>
        </authorList>
    </citation>
    <scope>IDENTIFICATION</scope>
    <source>
        <strain evidence="2">pt0022</strain>
    </source>
</reference>
<organism evidence="2">
    <name type="scientific">Wuchereria bancrofti</name>
    <dbReference type="NCBI Taxonomy" id="6293"/>
    <lineage>
        <taxon>Eukaryota</taxon>
        <taxon>Metazoa</taxon>
        <taxon>Ecdysozoa</taxon>
        <taxon>Nematoda</taxon>
        <taxon>Chromadorea</taxon>
        <taxon>Rhabditida</taxon>
        <taxon>Spirurina</taxon>
        <taxon>Spiruromorpha</taxon>
        <taxon>Filarioidea</taxon>
        <taxon>Onchocercidae</taxon>
        <taxon>Wuchereria</taxon>
    </lineage>
</organism>
<keyword evidence="1" id="KW-1133">Transmembrane helix</keyword>
<accession>A0A1I8EAT0</accession>
<evidence type="ECO:0000256" key="1">
    <source>
        <dbReference type="SAM" id="Phobius"/>
    </source>
</evidence>